<dbReference type="InterPro" id="IPR025943">
    <property type="entry name" value="Sigma_54_int_dom_ATP-bd_2"/>
</dbReference>
<name>A0ABS5P6V4_9FLAO</name>
<dbReference type="InterPro" id="IPR027417">
    <property type="entry name" value="P-loop_NTPase"/>
</dbReference>
<evidence type="ECO:0000256" key="2">
    <source>
        <dbReference type="ARBA" id="ARBA00022840"/>
    </source>
</evidence>
<evidence type="ECO:0000256" key="5">
    <source>
        <dbReference type="ARBA" id="ARBA00023163"/>
    </source>
</evidence>
<dbReference type="SMART" id="SM00382">
    <property type="entry name" value="AAA"/>
    <property type="match status" value="1"/>
</dbReference>
<dbReference type="PROSITE" id="PS00676">
    <property type="entry name" value="SIGMA54_INTERACT_2"/>
    <property type="match status" value="1"/>
</dbReference>
<comment type="caution">
    <text evidence="7">The sequence shown here is derived from an EMBL/GenBank/DDBJ whole genome shotgun (WGS) entry which is preliminary data.</text>
</comment>
<accession>A0ABS5P6V4</accession>
<dbReference type="PROSITE" id="PS00675">
    <property type="entry name" value="SIGMA54_INTERACT_1"/>
    <property type="match status" value="1"/>
</dbReference>
<evidence type="ECO:0000256" key="1">
    <source>
        <dbReference type="ARBA" id="ARBA00022741"/>
    </source>
</evidence>
<proteinExistence type="predicted"/>
<sequence length="526" mass="59534">MDKIESMLKSMQEREREHFLLLSLSNSFARCSSYNEFVTVVNNELKNSLFFDFLAIGTSDQEEKKYQLFFHSDPKIAKSSDGIFYDLNDCYFNVALQSAEPVIVDFVLPPQKKITVPLFVTQTKALGMRELVIIPLEYHKNNPSVLFLFFKKSQIPDRNLMRLLKGLSLPIALAVSNILVMRKMESNDENRISSNTHQLNISESQNSDNSKIIGKSIAIQKIKTLIHQVASSDSGVLILGESGTGKEVVASEIHSNSARSQKPMIKVNCAAIPVNLIESELFGHEKGSFTGAIEKRIGKFELANNGTLFLDEIGDLPLEMQTKLLRVLQEREFERIGGKKTIKVNVRIIAATNRDLQIEMLEGRFRRDLFYRLNIFPITIPPLRNHKEDIPDLCSYFLTKYSVNSNKKGIVLSSNALKSIINHSWPGNIRELEHCIERSILLSDGITINEVSFLSDSEIMMSSNHFSEFQIKSLKEMEKEYILKIIKLCNGRISGPNGAAVKLEIPSTTLISKMQKLGIKKQHFSE</sequence>
<dbReference type="RefSeq" id="WP_213293936.1">
    <property type="nucleotide sequence ID" value="NZ_JAGYVZ010000001.1"/>
</dbReference>
<reference evidence="7 8" key="1">
    <citation type="journal article" date="2018" name="Int. J. Syst. Evol. Microbiol.">
        <title>Flavobacterium chryseum sp. nov. and Flavobacterium psychroterrae sp. nov., novel environmental bacteria isolated from Antarctica.</title>
        <authorList>
            <person name="Kralova S."/>
            <person name="Svec P."/>
            <person name="Busse H.J."/>
            <person name="Stankova E."/>
            <person name="Vaczi P."/>
            <person name="Sedlacek I."/>
        </authorList>
    </citation>
    <scope>NUCLEOTIDE SEQUENCE [LARGE SCALE GENOMIC DNA]</scope>
    <source>
        <strain evidence="7 8">CCM 8827</strain>
    </source>
</reference>
<dbReference type="CDD" id="cd00009">
    <property type="entry name" value="AAA"/>
    <property type="match status" value="1"/>
</dbReference>
<keyword evidence="4" id="KW-0238">DNA-binding</keyword>
<feature type="domain" description="Sigma-54 factor interaction" evidence="6">
    <location>
        <begin position="212"/>
        <end position="441"/>
    </location>
</feature>
<dbReference type="SUPFAM" id="SSF46689">
    <property type="entry name" value="Homeodomain-like"/>
    <property type="match status" value="1"/>
</dbReference>
<dbReference type="InterPro" id="IPR025944">
    <property type="entry name" value="Sigma_54_int_dom_CS"/>
</dbReference>
<dbReference type="InterPro" id="IPR029016">
    <property type="entry name" value="GAF-like_dom_sf"/>
</dbReference>
<gene>
    <name evidence="7" type="ORF">KHA90_01055</name>
</gene>
<dbReference type="SUPFAM" id="SSF55781">
    <property type="entry name" value="GAF domain-like"/>
    <property type="match status" value="1"/>
</dbReference>
<evidence type="ECO:0000256" key="3">
    <source>
        <dbReference type="ARBA" id="ARBA00023015"/>
    </source>
</evidence>
<dbReference type="Gene3D" id="3.40.50.300">
    <property type="entry name" value="P-loop containing nucleotide triphosphate hydrolases"/>
    <property type="match status" value="1"/>
</dbReference>
<keyword evidence="1" id="KW-0547">Nucleotide-binding</keyword>
<dbReference type="InterPro" id="IPR009057">
    <property type="entry name" value="Homeodomain-like_sf"/>
</dbReference>
<dbReference type="Pfam" id="PF00158">
    <property type="entry name" value="Sigma54_activat"/>
    <property type="match status" value="1"/>
</dbReference>
<evidence type="ECO:0000256" key="4">
    <source>
        <dbReference type="ARBA" id="ARBA00023125"/>
    </source>
</evidence>
<keyword evidence="5" id="KW-0804">Transcription</keyword>
<protein>
    <submittedName>
        <fullName evidence="7">Sigma 54-interacting transcriptional regulator</fullName>
    </submittedName>
</protein>
<dbReference type="Gene3D" id="3.30.450.40">
    <property type="match status" value="1"/>
</dbReference>
<evidence type="ECO:0000313" key="7">
    <source>
        <dbReference type="EMBL" id="MBS7229598.1"/>
    </source>
</evidence>
<dbReference type="InterPro" id="IPR002078">
    <property type="entry name" value="Sigma_54_int"/>
</dbReference>
<dbReference type="InterPro" id="IPR025662">
    <property type="entry name" value="Sigma_54_int_dom_ATP-bd_1"/>
</dbReference>
<keyword evidence="8" id="KW-1185">Reference proteome</keyword>
<evidence type="ECO:0000313" key="8">
    <source>
        <dbReference type="Proteomes" id="UP000722625"/>
    </source>
</evidence>
<dbReference type="PANTHER" id="PTHR32071">
    <property type="entry name" value="TRANSCRIPTIONAL REGULATORY PROTEIN"/>
    <property type="match status" value="1"/>
</dbReference>
<dbReference type="Pfam" id="PF25601">
    <property type="entry name" value="AAA_lid_14"/>
    <property type="match status" value="1"/>
</dbReference>
<dbReference type="InterPro" id="IPR003593">
    <property type="entry name" value="AAA+_ATPase"/>
</dbReference>
<keyword evidence="3" id="KW-0805">Transcription regulation</keyword>
<dbReference type="InterPro" id="IPR058031">
    <property type="entry name" value="AAA_lid_NorR"/>
</dbReference>
<dbReference type="Gene3D" id="1.10.8.60">
    <property type="match status" value="1"/>
</dbReference>
<dbReference type="Proteomes" id="UP000722625">
    <property type="component" value="Unassembled WGS sequence"/>
</dbReference>
<keyword evidence="2" id="KW-0067">ATP-binding</keyword>
<dbReference type="PROSITE" id="PS50045">
    <property type="entry name" value="SIGMA54_INTERACT_4"/>
    <property type="match status" value="1"/>
</dbReference>
<dbReference type="SUPFAM" id="SSF52540">
    <property type="entry name" value="P-loop containing nucleoside triphosphate hydrolases"/>
    <property type="match status" value="1"/>
</dbReference>
<dbReference type="Gene3D" id="1.10.10.60">
    <property type="entry name" value="Homeodomain-like"/>
    <property type="match status" value="1"/>
</dbReference>
<organism evidence="7 8">
    <name type="scientific">Flavobacterium psychroterrae</name>
    <dbReference type="NCBI Taxonomy" id="2133767"/>
    <lineage>
        <taxon>Bacteria</taxon>
        <taxon>Pseudomonadati</taxon>
        <taxon>Bacteroidota</taxon>
        <taxon>Flavobacteriia</taxon>
        <taxon>Flavobacteriales</taxon>
        <taxon>Flavobacteriaceae</taxon>
        <taxon>Flavobacterium</taxon>
    </lineage>
</organism>
<dbReference type="PROSITE" id="PS00688">
    <property type="entry name" value="SIGMA54_INTERACT_3"/>
    <property type="match status" value="1"/>
</dbReference>
<dbReference type="EMBL" id="JAGYVZ010000001">
    <property type="protein sequence ID" value="MBS7229598.1"/>
    <property type="molecule type" value="Genomic_DNA"/>
</dbReference>
<evidence type="ECO:0000259" key="6">
    <source>
        <dbReference type="PROSITE" id="PS50045"/>
    </source>
</evidence>
<dbReference type="PANTHER" id="PTHR32071:SF57">
    <property type="entry name" value="C4-DICARBOXYLATE TRANSPORT TRANSCRIPTIONAL REGULATORY PROTEIN DCTD"/>
    <property type="match status" value="1"/>
</dbReference>